<dbReference type="Proteomes" id="UP000238312">
    <property type="component" value="Unassembled WGS sequence"/>
</dbReference>
<dbReference type="EMBL" id="PVNG01000021">
    <property type="protein sequence ID" value="PRX58900.1"/>
    <property type="molecule type" value="Genomic_DNA"/>
</dbReference>
<keyword evidence="1 3" id="KW-0238">DNA-binding</keyword>
<gene>
    <name evidence="3" type="ORF">B0I32_1214</name>
</gene>
<dbReference type="SUPFAM" id="SSF46955">
    <property type="entry name" value="Putative DNA-binding domain"/>
    <property type="match status" value="1"/>
</dbReference>
<feature type="domain" description="HTH merR-type" evidence="2">
    <location>
        <begin position="1"/>
        <end position="69"/>
    </location>
</feature>
<sequence>MRIGELATLAGVSTRTIRHYHHLGLLPEPERLANGYREYRLRDAVALARVRRLAELGLSLDEVRDVLADDEGQELREMLLELDADLAREQAAIAARRARLAALLTEADLHPDSTVSPDIAEVLRGLPTGTSAFAEFDRELLTLAAGGRDSGGRSDFAELLRPLTEPEAYARGQALIARMDELAEASPDDPRVAEVAHDLAAHLPAEMVSVMLTSLDDATTGHWLEEMLRELPAAQGEVLHLLVTRLRRRD</sequence>
<dbReference type="AlphaFoldDB" id="A0A2T0MM29"/>
<evidence type="ECO:0000256" key="1">
    <source>
        <dbReference type="ARBA" id="ARBA00023125"/>
    </source>
</evidence>
<protein>
    <submittedName>
        <fullName evidence="3">DNA-binding transcriptional MerR regulator</fullName>
    </submittedName>
</protein>
<evidence type="ECO:0000313" key="4">
    <source>
        <dbReference type="Proteomes" id="UP000238312"/>
    </source>
</evidence>
<dbReference type="SMART" id="SM00422">
    <property type="entry name" value="HTH_MERR"/>
    <property type="match status" value="1"/>
</dbReference>
<dbReference type="GO" id="GO:0003677">
    <property type="term" value="F:DNA binding"/>
    <property type="evidence" value="ECO:0007669"/>
    <property type="project" value="UniProtKB-KW"/>
</dbReference>
<dbReference type="InterPro" id="IPR047057">
    <property type="entry name" value="MerR_fam"/>
</dbReference>
<dbReference type="PANTHER" id="PTHR30204:SF93">
    <property type="entry name" value="HTH MERR-TYPE DOMAIN-CONTAINING PROTEIN"/>
    <property type="match status" value="1"/>
</dbReference>
<dbReference type="InterPro" id="IPR009061">
    <property type="entry name" value="DNA-bd_dom_put_sf"/>
</dbReference>
<name>A0A2T0MM29_9ACTN</name>
<accession>A0A2T0MM29</accession>
<dbReference type="GO" id="GO:0003700">
    <property type="term" value="F:DNA-binding transcription factor activity"/>
    <property type="evidence" value="ECO:0007669"/>
    <property type="project" value="InterPro"/>
</dbReference>
<dbReference type="PANTHER" id="PTHR30204">
    <property type="entry name" value="REDOX-CYCLING DRUG-SENSING TRANSCRIPTIONAL ACTIVATOR SOXR"/>
    <property type="match status" value="1"/>
</dbReference>
<dbReference type="Gene3D" id="1.10.1660.10">
    <property type="match status" value="1"/>
</dbReference>
<comment type="caution">
    <text evidence="3">The sequence shown here is derived from an EMBL/GenBank/DDBJ whole genome shotgun (WGS) entry which is preliminary data.</text>
</comment>
<evidence type="ECO:0000259" key="2">
    <source>
        <dbReference type="PROSITE" id="PS50937"/>
    </source>
</evidence>
<dbReference type="OrthoDB" id="4569196at2"/>
<dbReference type="InterPro" id="IPR000551">
    <property type="entry name" value="MerR-type_HTH_dom"/>
</dbReference>
<dbReference type="PROSITE" id="PS50937">
    <property type="entry name" value="HTH_MERR_2"/>
    <property type="match status" value="1"/>
</dbReference>
<evidence type="ECO:0000313" key="3">
    <source>
        <dbReference type="EMBL" id="PRX58900.1"/>
    </source>
</evidence>
<dbReference type="RefSeq" id="WP_106248429.1">
    <property type="nucleotide sequence ID" value="NZ_PVNG01000021.1"/>
</dbReference>
<keyword evidence="4" id="KW-1185">Reference proteome</keyword>
<proteinExistence type="predicted"/>
<reference evidence="3 4" key="1">
    <citation type="submission" date="2018-03" db="EMBL/GenBank/DDBJ databases">
        <title>Genomic Encyclopedia of Type Strains, Phase III (KMG-III): the genomes of soil and plant-associated and newly described type strains.</title>
        <authorList>
            <person name="Whitman W."/>
        </authorList>
    </citation>
    <scope>NUCLEOTIDE SEQUENCE [LARGE SCALE GENOMIC DNA]</scope>
    <source>
        <strain evidence="3 4">CGMCC 4.7104</strain>
    </source>
</reference>
<dbReference type="Pfam" id="PF13411">
    <property type="entry name" value="MerR_1"/>
    <property type="match status" value="1"/>
</dbReference>
<organism evidence="3 4">
    <name type="scientific">Nonomuraea fuscirosea</name>
    <dbReference type="NCBI Taxonomy" id="1291556"/>
    <lineage>
        <taxon>Bacteria</taxon>
        <taxon>Bacillati</taxon>
        <taxon>Actinomycetota</taxon>
        <taxon>Actinomycetes</taxon>
        <taxon>Streptosporangiales</taxon>
        <taxon>Streptosporangiaceae</taxon>
        <taxon>Nonomuraea</taxon>
    </lineage>
</organism>
<dbReference type="PRINTS" id="PR00040">
    <property type="entry name" value="HTHMERR"/>
</dbReference>
<dbReference type="CDD" id="cd00592">
    <property type="entry name" value="HTH_MerR-like"/>
    <property type="match status" value="1"/>
</dbReference>